<feature type="non-terminal residue" evidence="1">
    <location>
        <position position="1"/>
    </location>
</feature>
<reference evidence="2" key="1">
    <citation type="journal article" date="2014" name="Microb. Cell Fact.">
        <title>Exploiting Issatchenkia orientalis SD108 for succinic acid production.</title>
        <authorList>
            <person name="Xiao H."/>
            <person name="Shao Z."/>
            <person name="Jiang Y."/>
            <person name="Dole S."/>
            <person name="Zhao H."/>
        </authorList>
    </citation>
    <scope>NUCLEOTIDE SEQUENCE [LARGE SCALE GENOMIC DNA]</scope>
    <source>
        <strain evidence="2">SD108</strain>
    </source>
</reference>
<proteinExistence type="predicted"/>
<name>A0A099NQG6_PICKU</name>
<dbReference type="HOGENOM" id="CLU_3433898_0_0_1"/>
<dbReference type="Proteomes" id="UP000029867">
    <property type="component" value="Unassembled WGS sequence"/>
</dbReference>
<dbReference type="AlphaFoldDB" id="A0A099NQG6"/>
<dbReference type="EMBL" id="JQFK01001296">
    <property type="protein sequence ID" value="KGK34775.1"/>
    <property type="molecule type" value="Genomic_DNA"/>
</dbReference>
<evidence type="ECO:0000313" key="2">
    <source>
        <dbReference type="Proteomes" id="UP000029867"/>
    </source>
</evidence>
<comment type="caution">
    <text evidence="1">The sequence shown here is derived from an EMBL/GenBank/DDBJ whole genome shotgun (WGS) entry which is preliminary data.</text>
</comment>
<protein>
    <submittedName>
        <fullName evidence="1">Uncharacterized protein</fullName>
    </submittedName>
</protein>
<evidence type="ECO:0000313" key="1">
    <source>
        <dbReference type="EMBL" id="KGK34775.1"/>
    </source>
</evidence>
<organism evidence="1 2">
    <name type="scientific">Pichia kudriavzevii</name>
    <name type="common">Yeast</name>
    <name type="synonym">Issatchenkia orientalis</name>
    <dbReference type="NCBI Taxonomy" id="4909"/>
    <lineage>
        <taxon>Eukaryota</taxon>
        <taxon>Fungi</taxon>
        <taxon>Dikarya</taxon>
        <taxon>Ascomycota</taxon>
        <taxon>Saccharomycotina</taxon>
        <taxon>Pichiomycetes</taxon>
        <taxon>Pichiales</taxon>
        <taxon>Pichiaceae</taxon>
        <taxon>Pichia</taxon>
    </lineage>
</organism>
<gene>
    <name evidence="1" type="ORF">JL09_g6076</name>
</gene>
<accession>A0A099NQG6</accession>
<sequence>DVKGHDNDAKYEKELS</sequence>